<keyword evidence="3" id="KW-1185">Reference proteome</keyword>
<dbReference type="Proteomes" id="UP000249218">
    <property type="component" value="Unassembled WGS sequence"/>
</dbReference>
<dbReference type="EMBL" id="KZ149907">
    <property type="protein sequence ID" value="PZC78267.1"/>
    <property type="molecule type" value="Genomic_DNA"/>
</dbReference>
<organism evidence="2 3">
    <name type="scientific">Helicoverpa armigera</name>
    <name type="common">Cotton bollworm</name>
    <name type="synonym">Heliothis armigera</name>
    <dbReference type="NCBI Taxonomy" id="29058"/>
    <lineage>
        <taxon>Eukaryota</taxon>
        <taxon>Metazoa</taxon>
        <taxon>Ecdysozoa</taxon>
        <taxon>Arthropoda</taxon>
        <taxon>Hexapoda</taxon>
        <taxon>Insecta</taxon>
        <taxon>Pterygota</taxon>
        <taxon>Neoptera</taxon>
        <taxon>Endopterygota</taxon>
        <taxon>Lepidoptera</taxon>
        <taxon>Glossata</taxon>
        <taxon>Ditrysia</taxon>
        <taxon>Noctuoidea</taxon>
        <taxon>Noctuidae</taxon>
        <taxon>Heliothinae</taxon>
        <taxon>Helicoverpa</taxon>
    </lineage>
</organism>
<evidence type="ECO:0000313" key="2">
    <source>
        <dbReference type="EMBL" id="PZC78267.1"/>
    </source>
</evidence>
<accession>A0A2W1BYF3</accession>
<protein>
    <recommendedName>
        <fullName evidence="1">Reverse transcriptase domain-containing protein</fullName>
    </recommendedName>
</protein>
<evidence type="ECO:0000259" key="1">
    <source>
        <dbReference type="PROSITE" id="PS50878"/>
    </source>
</evidence>
<dbReference type="GO" id="GO:0071897">
    <property type="term" value="P:DNA biosynthetic process"/>
    <property type="evidence" value="ECO:0007669"/>
    <property type="project" value="UniProtKB-ARBA"/>
</dbReference>
<dbReference type="SUPFAM" id="SSF56672">
    <property type="entry name" value="DNA/RNA polymerases"/>
    <property type="match status" value="1"/>
</dbReference>
<feature type="domain" description="Reverse transcriptase" evidence="1">
    <location>
        <begin position="403"/>
        <end position="646"/>
    </location>
</feature>
<sequence length="919" mass="104491">MPKGRKLMVDLEDLKEVFNKYAETLQNPNIKSNDPIFTTISTELNFKMSPLALFLTLKRKRNILFPNYITIHKKQTDEKYPVESSSSSSGCISNTLFEDSDFYSEKSIQKETKVFSYQMDLYDWKKIQPLYAYQKRSGTDTYKKYRTMPKFKWSHLLKENIYKFTKLPCTWTLRREKVVKNKIFVKGICSQCKSCVQIKSYKTTDKIHTIFCKITNIDKTFIHNPKKKFKLTPYKRQKLAKILKNEPAIVVHNELASKIIGDKEDENAVTNVPAIPSLSAIRQIKSEACRTQWLHPNPIISLLAMAKTTHKDVIRSITVHPDFSIYYWSDEQINYYNEYLRKFKRVTITIDATGSFFETMRLPDGTKITKRKFLYAGLITANHKLKSVPVLQMVTDAHGKQSIFNWLNQWKREIQTSPHEIITDDSSALIAASVEAFTVLILNRLAGLVDPKLIPEQAGFRPGKSCCSQTLNLTQHIEDGFETGKVTGTVFVDLSAAYDTVNIKRLLWKVGELTGDRKFVGVLGELLQNRRFQVHLSSDKSRWRAQRNGLPQGSVLAPLLFNIYTNDQPSPPNTTRFLYADDLALTSQGSFEEVEENLNKALEDLSTCYQENALKPNPSKTQSCVFHLRNREASRTLNIQWRGVPISHCKLPKYLGVTLDRSLTFRKNCENIKQKVASRNNLLRRLTSTTWGASPTVLRTTGLALCYSVGEYACPVWSRSVHAGQVDVALNETCRIITGCLKPTPLRMLHPLAGIAPPDVRRSVASGIERAKLETDQRHPMHNYTPVPQRLKSRRGFYKTVAPVDGEASRARRDLWRSRSLLPSPLVPLLESLPPGHDLPRRVWQSLNRLRTRVGRSKDNRSKWGFAGGADLGCECGAAVQTMSHLIACPLCPETCSREDLMSASGRALAVAAYWADIV</sequence>
<name>A0A2W1BYF3_HELAM</name>
<dbReference type="InterPro" id="IPR052560">
    <property type="entry name" value="RdDP_mobile_element"/>
</dbReference>
<dbReference type="OrthoDB" id="409048at2759"/>
<evidence type="ECO:0000313" key="3">
    <source>
        <dbReference type="Proteomes" id="UP000249218"/>
    </source>
</evidence>
<dbReference type="InterPro" id="IPR000477">
    <property type="entry name" value="RT_dom"/>
</dbReference>
<dbReference type="AlphaFoldDB" id="A0A2W1BYF3"/>
<dbReference type="PROSITE" id="PS50878">
    <property type="entry name" value="RT_POL"/>
    <property type="match status" value="1"/>
</dbReference>
<reference evidence="2 3" key="1">
    <citation type="journal article" date="2017" name="BMC Biol.">
        <title>Genomic innovations, transcriptional plasticity and gene loss underlying the evolution and divergence of two highly polyphagous and invasive Helicoverpa pest species.</title>
        <authorList>
            <person name="Pearce S.L."/>
            <person name="Clarke D.F."/>
            <person name="East P.D."/>
            <person name="Elfekih S."/>
            <person name="Gordon K.H."/>
            <person name="Jermiin L.S."/>
            <person name="McGaughran A."/>
            <person name="Oakeshott J.G."/>
            <person name="Papanikolaou A."/>
            <person name="Perera O.P."/>
            <person name="Rane R.V."/>
            <person name="Richards S."/>
            <person name="Tay W.T."/>
            <person name="Walsh T.K."/>
            <person name="Anderson A."/>
            <person name="Anderson C.J."/>
            <person name="Asgari S."/>
            <person name="Board P.G."/>
            <person name="Bretschneider A."/>
            <person name="Campbell P.M."/>
            <person name="Chertemps T."/>
            <person name="Christeller J.T."/>
            <person name="Coppin C.W."/>
            <person name="Downes S.J."/>
            <person name="Duan G."/>
            <person name="Farnsworth C.A."/>
            <person name="Good R.T."/>
            <person name="Han L.B."/>
            <person name="Han Y.C."/>
            <person name="Hatje K."/>
            <person name="Horne I."/>
            <person name="Huang Y.P."/>
            <person name="Hughes D.S."/>
            <person name="Jacquin-Joly E."/>
            <person name="James W."/>
            <person name="Jhangiani S."/>
            <person name="Kollmar M."/>
            <person name="Kuwar S.S."/>
            <person name="Li S."/>
            <person name="Liu N.Y."/>
            <person name="Maibeche M.T."/>
            <person name="Miller J.R."/>
            <person name="Montagne N."/>
            <person name="Perry T."/>
            <person name="Qu J."/>
            <person name="Song S.V."/>
            <person name="Sutton G.G."/>
            <person name="Vogel H."/>
            <person name="Walenz B.P."/>
            <person name="Xu W."/>
            <person name="Zhang H.J."/>
            <person name="Zou Z."/>
            <person name="Batterham P."/>
            <person name="Edwards O.R."/>
            <person name="Feyereisen R."/>
            <person name="Gibbs R.A."/>
            <person name="Heckel D.G."/>
            <person name="McGrath A."/>
            <person name="Robin C."/>
            <person name="Scherer S.E."/>
            <person name="Worley K.C."/>
            <person name="Wu Y.D."/>
        </authorList>
    </citation>
    <scope>NUCLEOTIDE SEQUENCE [LARGE SCALE GENOMIC DNA]</scope>
    <source>
        <strain evidence="2">Harm_GR_Male_#8</strain>
        <tissue evidence="2">Whole organism</tissue>
    </source>
</reference>
<dbReference type="Pfam" id="PF00078">
    <property type="entry name" value="RVT_1"/>
    <property type="match status" value="1"/>
</dbReference>
<proteinExistence type="predicted"/>
<dbReference type="PANTHER" id="PTHR36688">
    <property type="entry name" value="ENDO/EXONUCLEASE/PHOSPHATASE DOMAIN-CONTAINING PROTEIN"/>
    <property type="match status" value="1"/>
</dbReference>
<dbReference type="InterPro" id="IPR043502">
    <property type="entry name" value="DNA/RNA_pol_sf"/>
</dbReference>
<gene>
    <name evidence="2" type="primary">HaOG202339</name>
    <name evidence="2" type="ORF">B5X24_HaOG202339</name>
</gene>
<dbReference type="PANTHER" id="PTHR36688:SF1">
    <property type="entry name" value="ENDONUCLEASE_EXONUCLEASE_PHOSPHATASE DOMAIN-CONTAINING PROTEIN"/>
    <property type="match status" value="1"/>
</dbReference>
<dbReference type="CDD" id="cd01650">
    <property type="entry name" value="RT_nLTR_like"/>
    <property type="match status" value="1"/>
</dbReference>